<dbReference type="Gramene" id="ABO94835">
    <property type="protein sequence ID" value="ABO94835"/>
    <property type="gene ID" value="OSTLU_30359"/>
</dbReference>
<keyword evidence="2" id="KW-1185">Reference proteome</keyword>
<accession>A4RTR7</accession>
<dbReference type="RefSeq" id="XP_001416542.1">
    <property type="nucleotide sequence ID" value="XM_001416505.1"/>
</dbReference>
<dbReference type="EMBL" id="CP000583">
    <property type="protein sequence ID" value="ABO94835.1"/>
    <property type="molecule type" value="Genomic_DNA"/>
</dbReference>
<reference evidence="1 2" key="1">
    <citation type="journal article" date="2007" name="Proc. Natl. Acad. Sci. U.S.A.">
        <title>The tiny eukaryote Ostreococcus provides genomic insights into the paradox of plankton speciation.</title>
        <authorList>
            <person name="Palenik B."/>
            <person name="Grimwood J."/>
            <person name="Aerts A."/>
            <person name="Rouze P."/>
            <person name="Salamov A."/>
            <person name="Putnam N."/>
            <person name="Dupont C."/>
            <person name="Jorgensen R."/>
            <person name="Derelle E."/>
            <person name="Rombauts S."/>
            <person name="Zhou K."/>
            <person name="Otillar R."/>
            <person name="Merchant S.S."/>
            <person name="Podell S."/>
            <person name="Gaasterland T."/>
            <person name="Napoli C."/>
            <person name="Gendler K."/>
            <person name="Manuell A."/>
            <person name="Tai V."/>
            <person name="Vallon O."/>
            <person name="Piganeau G."/>
            <person name="Jancek S."/>
            <person name="Heijde M."/>
            <person name="Jabbari K."/>
            <person name="Bowler C."/>
            <person name="Lohr M."/>
            <person name="Robbens S."/>
            <person name="Werner G."/>
            <person name="Dubchak I."/>
            <person name="Pazour G.J."/>
            <person name="Ren Q."/>
            <person name="Paulsen I."/>
            <person name="Delwiche C."/>
            <person name="Schmutz J."/>
            <person name="Rokhsar D."/>
            <person name="Van de Peer Y."/>
            <person name="Moreau H."/>
            <person name="Grigoriev I.V."/>
        </authorList>
    </citation>
    <scope>NUCLEOTIDE SEQUENCE [LARGE SCALE GENOMIC DNA]</scope>
    <source>
        <strain evidence="1 2">CCE9901</strain>
    </source>
</reference>
<dbReference type="SUPFAM" id="SSF53335">
    <property type="entry name" value="S-adenosyl-L-methionine-dependent methyltransferases"/>
    <property type="match status" value="1"/>
</dbReference>
<evidence type="ECO:0008006" key="3">
    <source>
        <dbReference type="Google" id="ProtNLM"/>
    </source>
</evidence>
<dbReference type="KEGG" id="olu:OSTLU_30359"/>
<dbReference type="Proteomes" id="UP000001568">
    <property type="component" value="Chromosome 3"/>
</dbReference>
<dbReference type="AlphaFoldDB" id="A4RTR7"/>
<dbReference type="OrthoDB" id="10058237at2759"/>
<dbReference type="GeneID" id="5000651"/>
<proteinExistence type="predicted"/>
<organism evidence="1 2">
    <name type="scientific">Ostreococcus lucimarinus (strain CCE9901)</name>
    <dbReference type="NCBI Taxonomy" id="436017"/>
    <lineage>
        <taxon>Eukaryota</taxon>
        <taxon>Viridiplantae</taxon>
        <taxon>Chlorophyta</taxon>
        <taxon>Mamiellophyceae</taxon>
        <taxon>Mamiellales</taxon>
        <taxon>Bathycoccaceae</taxon>
        <taxon>Ostreococcus</taxon>
    </lineage>
</organism>
<evidence type="ECO:0000313" key="1">
    <source>
        <dbReference type="EMBL" id="ABO94835.1"/>
    </source>
</evidence>
<dbReference type="HOGENOM" id="CLU_928607_0_0_1"/>
<dbReference type="Gene3D" id="3.40.50.150">
    <property type="entry name" value="Vaccinia Virus protein VP39"/>
    <property type="match status" value="1"/>
</dbReference>
<dbReference type="InterPro" id="IPR029063">
    <property type="entry name" value="SAM-dependent_MTases_sf"/>
</dbReference>
<name>A4RTR7_OSTLU</name>
<gene>
    <name evidence="1" type="ORF">OSTLU_30359</name>
</gene>
<dbReference type="OMA" id="NDASAHE"/>
<protein>
    <recommendedName>
        <fullName evidence="3">Class I SAM-dependent methyltransferase</fullName>
    </recommendedName>
</protein>
<dbReference type="eggNOG" id="ENOG502SAKF">
    <property type="taxonomic scope" value="Eukaryota"/>
</dbReference>
<dbReference type="Pfam" id="PF13578">
    <property type="entry name" value="Methyltransf_24"/>
    <property type="match status" value="1"/>
</dbReference>
<sequence length="241" mass="26691">MVTAMLSNYQHDDMSLFGAVGELGVHHGRFTSCLFITADASEALVAVDVFEKQNLNVDGSGHGSYHRFMQAMSHLGLRFRDFALLHKGSTTDLATDWLSKHHIDPFRLVSVDAGHTAELTFRDLGAVACNLAPGGVIVVDDFFHPHWTGVTEGLFQYLTRGAVRLYPFLVCAGKVYLTNDASAHEAYARRLQSDAAVGEFFKSDSAEFHGSTYHEMAGVHFLNCPNVDRARVTARWLDEIR</sequence>
<evidence type="ECO:0000313" key="2">
    <source>
        <dbReference type="Proteomes" id="UP000001568"/>
    </source>
</evidence>